<reference evidence="3 4" key="1">
    <citation type="submission" date="2024-01" db="EMBL/GenBank/DDBJ databases">
        <title>The genomes of 5 underutilized Papilionoideae crops provide insights into root nodulation and disease resistance.</title>
        <authorList>
            <person name="Yuan L."/>
        </authorList>
    </citation>
    <scope>NUCLEOTIDE SEQUENCE [LARGE SCALE GENOMIC DNA]</scope>
    <source>
        <strain evidence="3">LY-2023</strain>
        <tissue evidence="3">Leaf</tissue>
    </source>
</reference>
<feature type="region of interest" description="Disordered" evidence="1">
    <location>
        <begin position="1"/>
        <end position="31"/>
    </location>
</feature>
<feature type="compositionally biased region" description="Basic and acidic residues" evidence="1">
    <location>
        <begin position="22"/>
        <end position="31"/>
    </location>
</feature>
<keyword evidence="2" id="KW-0812">Transmembrane</keyword>
<evidence type="ECO:0000256" key="2">
    <source>
        <dbReference type="SAM" id="Phobius"/>
    </source>
</evidence>
<keyword evidence="2" id="KW-1133">Transmembrane helix</keyword>
<organism evidence="3 4">
    <name type="scientific">Clitoria ternatea</name>
    <name type="common">Butterfly pea</name>
    <dbReference type="NCBI Taxonomy" id="43366"/>
    <lineage>
        <taxon>Eukaryota</taxon>
        <taxon>Viridiplantae</taxon>
        <taxon>Streptophyta</taxon>
        <taxon>Embryophyta</taxon>
        <taxon>Tracheophyta</taxon>
        <taxon>Spermatophyta</taxon>
        <taxon>Magnoliopsida</taxon>
        <taxon>eudicotyledons</taxon>
        <taxon>Gunneridae</taxon>
        <taxon>Pentapetalae</taxon>
        <taxon>rosids</taxon>
        <taxon>fabids</taxon>
        <taxon>Fabales</taxon>
        <taxon>Fabaceae</taxon>
        <taxon>Papilionoideae</taxon>
        <taxon>50 kb inversion clade</taxon>
        <taxon>NPAAA clade</taxon>
        <taxon>indigoferoid/millettioid clade</taxon>
        <taxon>Phaseoleae</taxon>
        <taxon>Clitoria</taxon>
    </lineage>
</organism>
<dbReference type="AlphaFoldDB" id="A0AAN9I839"/>
<feature type="transmembrane region" description="Helical" evidence="2">
    <location>
        <begin position="127"/>
        <end position="145"/>
    </location>
</feature>
<sequence length="190" mass="21351">MEEDKVTSSVGEIEEVGASPDDGAHKASERHVRTKVPEVEIQLYQQGKGPVAVFKSALGGWEQDQLEVRDILEKHALKSIHTFNPQSRSRGVPVRFNPRNGRSLLSYRDGAVVYIDGEPKDSLVKPVTKILIGVAVITLLITIVSRDTPEWMKKLSFSGVNFPPWLLACAVIVFTRMRKRTKDFLKKRGW</sequence>
<gene>
    <name evidence="3" type="ORF">RJT34_26567</name>
</gene>
<dbReference type="PANTHER" id="PTHR35475:SF1">
    <property type="entry name" value="WD REPEAT PROTEIN"/>
    <property type="match status" value="1"/>
</dbReference>
<keyword evidence="4" id="KW-1185">Reference proteome</keyword>
<evidence type="ECO:0000313" key="3">
    <source>
        <dbReference type="EMBL" id="KAK7270998.1"/>
    </source>
</evidence>
<feature type="transmembrane region" description="Helical" evidence="2">
    <location>
        <begin position="157"/>
        <end position="177"/>
    </location>
</feature>
<protein>
    <submittedName>
        <fullName evidence="3">Uncharacterized protein</fullName>
    </submittedName>
</protein>
<comment type="caution">
    <text evidence="3">The sequence shown here is derived from an EMBL/GenBank/DDBJ whole genome shotgun (WGS) entry which is preliminary data.</text>
</comment>
<keyword evidence="2" id="KW-0472">Membrane</keyword>
<proteinExistence type="predicted"/>
<dbReference type="Proteomes" id="UP001359559">
    <property type="component" value="Unassembled WGS sequence"/>
</dbReference>
<dbReference type="PANTHER" id="PTHR35475">
    <property type="entry name" value="WD REPEAT PROTEIN"/>
    <property type="match status" value="1"/>
</dbReference>
<evidence type="ECO:0000256" key="1">
    <source>
        <dbReference type="SAM" id="MobiDB-lite"/>
    </source>
</evidence>
<evidence type="ECO:0000313" key="4">
    <source>
        <dbReference type="Proteomes" id="UP001359559"/>
    </source>
</evidence>
<dbReference type="EMBL" id="JAYKXN010000007">
    <property type="protein sequence ID" value="KAK7270998.1"/>
    <property type="molecule type" value="Genomic_DNA"/>
</dbReference>
<accession>A0AAN9I839</accession>
<name>A0AAN9I839_CLITE</name>